<accession>A0A6M3KMX7</accession>
<gene>
    <name evidence="1" type="ORF">MM415A00378_0023</name>
</gene>
<name>A0A6M3KMX7_9ZZZZ</name>
<dbReference type="EMBL" id="MT142493">
    <property type="protein sequence ID" value="QJA82678.1"/>
    <property type="molecule type" value="Genomic_DNA"/>
</dbReference>
<dbReference type="AlphaFoldDB" id="A0A6M3KMX7"/>
<evidence type="ECO:0000313" key="1">
    <source>
        <dbReference type="EMBL" id="QJA82678.1"/>
    </source>
</evidence>
<reference evidence="1" key="1">
    <citation type="submission" date="2020-03" db="EMBL/GenBank/DDBJ databases">
        <title>The deep terrestrial virosphere.</title>
        <authorList>
            <person name="Holmfeldt K."/>
            <person name="Nilsson E."/>
            <person name="Simone D."/>
            <person name="Lopez-Fernandez M."/>
            <person name="Wu X."/>
            <person name="de Brujin I."/>
            <person name="Lundin D."/>
            <person name="Andersson A."/>
            <person name="Bertilsson S."/>
            <person name="Dopson M."/>
        </authorList>
    </citation>
    <scope>NUCLEOTIDE SEQUENCE</scope>
    <source>
        <strain evidence="1">MM415A00378</strain>
    </source>
</reference>
<proteinExistence type="predicted"/>
<sequence length="370" mass="38567">MTDVAVLSETQRQGEATRAALGVQMRARPLWSGAGGLSGVPVRYVAPYRLRGANSPELLYENIVHNGAVYVAEAGSTTNVYTSADLKAWTARPVDASSALAAGRLTAAGSLLMTLTAYAGNHGLRTSIDSGAAWVYQLNVGANDLTCSAGGIGYLLSGYGYSTFRTHTSANPAGTARDFGVAQQWRKVLHNGARWLVVNDAGTMALWSANGLDGWTNSAGLAAAVTNLPTGTRQGFTLGGRFIVVTMAEGTLSAIYSDDANAWTVGTVGAMEPTGLRVSALGATAAELGGVLYIPVKLTDGTSYWNALVATDGTKFKWLPTFWRGTEALPTIRTRVGGGGLIFNGTSQAGMPAAARFESNPDAMEVYLAI</sequence>
<protein>
    <submittedName>
        <fullName evidence="1">Uncharacterized protein</fullName>
    </submittedName>
</protein>
<organism evidence="1">
    <name type="scientific">viral metagenome</name>
    <dbReference type="NCBI Taxonomy" id="1070528"/>
    <lineage>
        <taxon>unclassified sequences</taxon>
        <taxon>metagenomes</taxon>
        <taxon>organismal metagenomes</taxon>
    </lineage>
</organism>